<dbReference type="EMBL" id="HBGQ01005153">
    <property type="protein sequence ID" value="CAD9366165.1"/>
    <property type="molecule type" value="Transcribed_RNA"/>
</dbReference>
<protein>
    <submittedName>
        <fullName evidence="2">Uncharacterized protein</fullName>
    </submittedName>
</protein>
<evidence type="ECO:0000313" key="2">
    <source>
        <dbReference type="EMBL" id="CAD9366165.1"/>
    </source>
</evidence>
<proteinExistence type="predicted"/>
<feature type="region of interest" description="Disordered" evidence="1">
    <location>
        <begin position="56"/>
        <end position="75"/>
    </location>
</feature>
<gene>
    <name evidence="2" type="ORF">AAND1436_LOCUS2623</name>
</gene>
<reference evidence="2" key="1">
    <citation type="submission" date="2021-01" db="EMBL/GenBank/DDBJ databases">
        <authorList>
            <person name="Corre E."/>
            <person name="Pelletier E."/>
            <person name="Niang G."/>
            <person name="Scheremetjew M."/>
            <person name="Finn R."/>
            <person name="Kale V."/>
            <person name="Holt S."/>
            <person name="Cochrane G."/>
            <person name="Meng A."/>
            <person name="Brown T."/>
            <person name="Cohen L."/>
        </authorList>
    </citation>
    <scope>NUCLEOTIDE SEQUENCE</scope>
    <source>
        <strain evidence="2">CCMP2222</strain>
    </source>
</reference>
<accession>A0A7S2AF37</accession>
<organism evidence="2">
    <name type="scientific">Alexandrium andersonii</name>
    <dbReference type="NCBI Taxonomy" id="327968"/>
    <lineage>
        <taxon>Eukaryota</taxon>
        <taxon>Sar</taxon>
        <taxon>Alveolata</taxon>
        <taxon>Dinophyceae</taxon>
        <taxon>Gonyaulacales</taxon>
        <taxon>Pyrocystaceae</taxon>
        <taxon>Alexandrium</taxon>
    </lineage>
</organism>
<name>A0A7S2AF37_9DINO</name>
<dbReference type="AlphaFoldDB" id="A0A7S2AF37"/>
<sequence>MAAARGARRAGAGQAWAAQRRRLLAGLLAIGIYTGALEASLSTCWSLLSASGRLGGDLQTPPRSSAQAPRCRDARSSRTALHATAAVEVSDSKVNKSELSKSFVTLSIGGQALNVTWSCREEHGDTDCIFQVTTKNSTARFSDHAASGEGWSITSQKFELQSPTRPMHTVAYTIDNPHGIDQKNEAPAYHQVTTVFSPSLEGLGVTPTELIDIVEANVPAADVRYWPAFKKYWNRYV</sequence>
<evidence type="ECO:0000256" key="1">
    <source>
        <dbReference type="SAM" id="MobiDB-lite"/>
    </source>
</evidence>